<feature type="region of interest" description="Disordered" evidence="1">
    <location>
        <begin position="1"/>
        <end position="78"/>
    </location>
</feature>
<evidence type="ECO:0000313" key="3">
    <source>
        <dbReference type="Proteomes" id="UP000803844"/>
    </source>
</evidence>
<feature type="region of interest" description="Disordered" evidence="1">
    <location>
        <begin position="927"/>
        <end position="964"/>
    </location>
</feature>
<feature type="compositionally biased region" description="Polar residues" evidence="1">
    <location>
        <begin position="600"/>
        <end position="609"/>
    </location>
</feature>
<feature type="compositionally biased region" description="Basic and acidic residues" evidence="1">
    <location>
        <begin position="185"/>
        <end position="195"/>
    </location>
</feature>
<feature type="compositionally biased region" description="Basic and acidic residues" evidence="1">
    <location>
        <begin position="572"/>
        <end position="588"/>
    </location>
</feature>
<dbReference type="AlphaFoldDB" id="A0A9P4YBN8"/>
<evidence type="ECO:0000256" key="1">
    <source>
        <dbReference type="SAM" id="MobiDB-lite"/>
    </source>
</evidence>
<dbReference type="EMBL" id="MU032344">
    <property type="protein sequence ID" value="KAF3770096.1"/>
    <property type="molecule type" value="Genomic_DNA"/>
</dbReference>
<dbReference type="RefSeq" id="XP_040781057.1">
    <property type="nucleotide sequence ID" value="XM_040925006.1"/>
</dbReference>
<feature type="compositionally biased region" description="Basic residues" evidence="1">
    <location>
        <begin position="443"/>
        <end position="452"/>
    </location>
</feature>
<gene>
    <name evidence="2" type="ORF">M406DRAFT_66536</name>
</gene>
<feature type="compositionally biased region" description="Basic and acidic residues" evidence="1">
    <location>
        <begin position="927"/>
        <end position="942"/>
    </location>
</feature>
<comment type="caution">
    <text evidence="2">The sequence shown here is derived from an EMBL/GenBank/DDBJ whole genome shotgun (WGS) entry which is preliminary data.</text>
</comment>
<feature type="compositionally biased region" description="Polar residues" evidence="1">
    <location>
        <begin position="1219"/>
        <end position="1230"/>
    </location>
</feature>
<feature type="compositionally biased region" description="Basic and acidic residues" evidence="1">
    <location>
        <begin position="134"/>
        <end position="149"/>
    </location>
</feature>
<feature type="region of interest" description="Disordered" evidence="1">
    <location>
        <begin position="439"/>
        <end position="619"/>
    </location>
</feature>
<reference evidence="2" key="1">
    <citation type="journal article" date="2020" name="Phytopathology">
        <title>Genome sequence of the chestnut blight fungus Cryphonectria parasitica EP155: A fundamental resource for an archetypical invasive plant pathogen.</title>
        <authorList>
            <person name="Crouch J.A."/>
            <person name="Dawe A."/>
            <person name="Aerts A."/>
            <person name="Barry K."/>
            <person name="Churchill A.C.L."/>
            <person name="Grimwood J."/>
            <person name="Hillman B."/>
            <person name="Milgroom M.G."/>
            <person name="Pangilinan J."/>
            <person name="Smith M."/>
            <person name="Salamov A."/>
            <person name="Schmutz J."/>
            <person name="Yadav J."/>
            <person name="Grigoriev I.V."/>
            <person name="Nuss D."/>
        </authorList>
    </citation>
    <scope>NUCLEOTIDE SEQUENCE</scope>
    <source>
        <strain evidence="2">EP155</strain>
    </source>
</reference>
<feature type="region of interest" description="Disordered" evidence="1">
    <location>
        <begin position="1193"/>
        <end position="1230"/>
    </location>
</feature>
<feature type="compositionally biased region" description="Acidic residues" evidence="1">
    <location>
        <begin position="69"/>
        <end position="78"/>
    </location>
</feature>
<organism evidence="2 3">
    <name type="scientific">Cryphonectria parasitica (strain ATCC 38755 / EP155)</name>
    <dbReference type="NCBI Taxonomy" id="660469"/>
    <lineage>
        <taxon>Eukaryota</taxon>
        <taxon>Fungi</taxon>
        <taxon>Dikarya</taxon>
        <taxon>Ascomycota</taxon>
        <taxon>Pezizomycotina</taxon>
        <taxon>Sordariomycetes</taxon>
        <taxon>Sordariomycetidae</taxon>
        <taxon>Diaporthales</taxon>
        <taxon>Cryphonectriaceae</taxon>
        <taxon>Cryphonectria-Endothia species complex</taxon>
        <taxon>Cryphonectria</taxon>
    </lineage>
</organism>
<feature type="compositionally biased region" description="Polar residues" evidence="1">
    <location>
        <begin position="370"/>
        <end position="385"/>
    </location>
</feature>
<keyword evidence="3" id="KW-1185">Reference proteome</keyword>
<feature type="region of interest" description="Disordered" evidence="1">
    <location>
        <begin position="120"/>
        <end position="414"/>
    </location>
</feature>
<dbReference type="Proteomes" id="UP000803844">
    <property type="component" value="Unassembled WGS sequence"/>
</dbReference>
<proteinExistence type="predicted"/>
<feature type="compositionally biased region" description="Low complexity" evidence="1">
    <location>
        <begin position="502"/>
        <end position="524"/>
    </location>
</feature>
<dbReference type="OrthoDB" id="5238220at2759"/>
<feature type="compositionally biased region" description="Low complexity" evidence="1">
    <location>
        <begin position="46"/>
        <end position="68"/>
    </location>
</feature>
<evidence type="ECO:0000313" key="2">
    <source>
        <dbReference type="EMBL" id="KAF3770096.1"/>
    </source>
</evidence>
<accession>A0A9P4YBN8</accession>
<feature type="region of interest" description="Disordered" evidence="1">
    <location>
        <begin position="977"/>
        <end position="997"/>
    </location>
</feature>
<feature type="compositionally biased region" description="Basic and acidic residues" evidence="1">
    <location>
        <begin position="391"/>
        <end position="410"/>
    </location>
</feature>
<sequence length="1230" mass="135179">MDLADFPNLDPSGGTCDVGGGGVVDLTDLASSQDSSVEVAVEEEAVPSLSSDVSPSVAEPSDDLPNPNDVDDADDDDDSLTLSAILAQSLSRRTPPTPEAFQSFLGCRLKEGAKFFTIHRSPSVRATPGQPHVALRDNKRVENEQESSSKKRRASWFPNVKPDGIQGSKEDRRKKCRVDAATGDKPNDEQKKGDSVDDADSTPSQPGQEGGQAKMKTTPGTISSTPSNQQRDTVKATGPGSSVVQGPPKARLTESIFKKNSSTHHAGKLQGLRRASSTGTVPVQKNTTAKRPALEKVSPSIPTDNGIRHQASPKGTSASASSRPSVLTLKGDHQPDCNSTTSSTARRRPGVPRGHATNKYPIAEEKGAQQGPQTISVGTVKSGSLTGYLGPERRPKERPVYTEPSDDKWKRITSLSRPEGLKEIQCGMREERLANLPAARDGKIRHAGQKACHRSDPSQAEVPLPKAQEACPPVKPQKISLLQQAATAGNDHLRQQAEAGLPRAQEPRPQMQRPPKQRPTVLRPPVRPPKTSSRQADVASDHTRPTPRASPAPPRQDGQPLRELANQPQTRELTELGRQRLQRLEDAHLAGQDSLVQPKAAQNNLNVSSVPKRASQRPSRITGDEIANAAKDMRILQKQYAEKKTTALTDALPPEFRRSQPSHKSRAKAVQNIASRERVEAITQERVIAKRMRAIRTEVEREFRESSKTHDFKEHLIREKCDRYMEKKKSQMLKKAQSQNRGLPPVDFLEDGQDGEAAAAAAAGSTQRGVPASQALEPGQAIVTYCVYLSQPIDEGVAYEDTMMRARAFGKSDSANYYAKLLLDDMSAPPRQHSRNQARRTMSLQTWYANGLLFGMKKRGDGKYVYVQVRKEKTLVGDMDPDVLRNQWVDEDVLDIYRKRYDVFEFQFIPRSVIEAEKRDEEARKLWDQRQEDKSVAPDGNRESTAQTEAMDGAEKENEPRGLEGDELRSALRALPACGPAPRQAKTHPEEGEDEHDDLFSSYVSSDADADSHIDLQEYDTAGSESLNNNNDKRPMESQNDKTSRGPTPFSAGTDDDPRNPYASCKLVTKIYGSFTDLHTANQRALAVARIAWKPTGCDLNALDHWKENMLPSLAEQMKELDLDSECAEIECPPKPFHGPNSRRAWPFVHARVCVVEIEIEGPMDTEIDFAMDMTEAHTSRGVQTILSKATAAAGKTGEAQVVDSDNEEDIDDGLTLPLTDNNVDVSEEE</sequence>
<feature type="compositionally biased region" description="Polar residues" evidence="1">
    <location>
        <begin position="218"/>
        <end position="231"/>
    </location>
</feature>
<feature type="region of interest" description="Disordered" evidence="1">
    <location>
        <begin position="1022"/>
        <end position="1059"/>
    </location>
</feature>
<name>A0A9P4YBN8_CRYP1</name>
<feature type="compositionally biased region" description="Polar residues" evidence="1">
    <location>
        <begin position="313"/>
        <end position="325"/>
    </location>
</feature>
<feature type="compositionally biased region" description="Low complexity" evidence="1">
    <location>
        <begin position="24"/>
        <end position="39"/>
    </location>
</feature>
<feature type="compositionally biased region" description="Polar residues" evidence="1">
    <location>
        <begin position="275"/>
        <end position="289"/>
    </location>
</feature>
<feature type="compositionally biased region" description="Basic and acidic residues" evidence="1">
    <location>
        <begin position="1031"/>
        <end position="1044"/>
    </location>
</feature>
<feature type="region of interest" description="Disordered" evidence="1">
    <location>
        <begin position="728"/>
        <end position="772"/>
    </location>
</feature>
<feature type="compositionally biased region" description="Basic and acidic residues" evidence="1">
    <location>
        <begin position="953"/>
        <end position="964"/>
    </location>
</feature>
<dbReference type="GeneID" id="63842135"/>
<protein>
    <submittedName>
        <fullName evidence="2">Uncharacterized protein</fullName>
    </submittedName>
</protein>